<dbReference type="AlphaFoldDB" id="A0A0G4MHE2"/>
<dbReference type="InterPro" id="IPR039903">
    <property type="entry name" value="Zswim2"/>
</dbReference>
<organism evidence="2 3">
    <name type="scientific">Verticillium longisporum</name>
    <name type="common">Verticillium dahliae var. longisporum</name>
    <dbReference type="NCBI Taxonomy" id="100787"/>
    <lineage>
        <taxon>Eukaryota</taxon>
        <taxon>Fungi</taxon>
        <taxon>Dikarya</taxon>
        <taxon>Ascomycota</taxon>
        <taxon>Pezizomycotina</taxon>
        <taxon>Sordariomycetes</taxon>
        <taxon>Hypocreomycetidae</taxon>
        <taxon>Glomerellales</taxon>
        <taxon>Plectosphaerellaceae</taxon>
        <taxon>Verticillium</taxon>
    </lineage>
</organism>
<name>A0A0G4MHE2_VERLO</name>
<keyword evidence="3" id="KW-1185">Reference proteome</keyword>
<proteinExistence type="predicted"/>
<feature type="region of interest" description="Disordered" evidence="1">
    <location>
        <begin position="73"/>
        <end position="103"/>
    </location>
</feature>
<accession>A0A0G4MHE2</accession>
<reference evidence="3" key="1">
    <citation type="submission" date="2015-05" db="EMBL/GenBank/DDBJ databases">
        <authorList>
            <person name="Fogelqvist Johan"/>
        </authorList>
    </citation>
    <scope>NUCLEOTIDE SEQUENCE [LARGE SCALE GENOMIC DNA]</scope>
</reference>
<evidence type="ECO:0000256" key="1">
    <source>
        <dbReference type="SAM" id="MobiDB-lite"/>
    </source>
</evidence>
<dbReference type="SUPFAM" id="SSF57850">
    <property type="entry name" value="RING/U-box"/>
    <property type="match status" value="1"/>
</dbReference>
<gene>
    <name evidence="2" type="ORF">BN1708_001088</name>
</gene>
<evidence type="ECO:0000313" key="2">
    <source>
        <dbReference type="EMBL" id="CRK33410.1"/>
    </source>
</evidence>
<dbReference type="PANTHER" id="PTHR21540:SF0">
    <property type="entry name" value="PHD FAMILY PROTEIN"/>
    <property type="match status" value="1"/>
</dbReference>
<dbReference type="STRING" id="100787.A0A0G4MHE2"/>
<protein>
    <recommendedName>
        <fullName evidence="4">RING-type domain-containing protein</fullName>
    </recommendedName>
</protein>
<dbReference type="PANTHER" id="PTHR21540">
    <property type="entry name" value="RING FINGER AND SWIM DOMAIN-CONTAINING PROTEIN 2"/>
    <property type="match status" value="1"/>
</dbReference>
<evidence type="ECO:0000313" key="3">
    <source>
        <dbReference type="Proteomes" id="UP000044602"/>
    </source>
</evidence>
<dbReference type="GO" id="GO:0061630">
    <property type="term" value="F:ubiquitin protein ligase activity"/>
    <property type="evidence" value="ECO:0007669"/>
    <property type="project" value="InterPro"/>
</dbReference>
<feature type="region of interest" description="Disordered" evidence="1">
    <location>
        <begin position="23"/>
        <end position="59"/>
    </location>
</feature>
<dbReference type="Proteomes" id="UP000044602">
    <property type="component" value="Unassembled WGS sequence"/>
</dbReference>
<feature type="compositionally biased region" description="Basic and acidic residues" evidence="1">
    <location>
        <begin position="88"/>
        <end position="103"/>
    </location>
</feature>
<dbReference type="EMBL" id="CVQH01022527">
    <property type="protein sequence ID" value="CRK33410.1"/>
    <property type="molecule type" value="Genomic_DNA"/>
</dbReference>
<dbReference type="InterPro" id="IPR013083">
    <property type="entry name" value="Znf_RING/FYVE/PHD"/>
</dbReference>
<sequence length="374" mass="41283">MDRYHTSIMSVENTWGEYSWAVTSSCSSPLSDPPGSEYEPDPSSPAHGGTSRPATTAAAVMAPVTLLQSGLGHTSLNQEEPSDGSPPAEEKRTTRETKSTKGYPEDIARLTRFGKGTYAIGHGPLPDDIDWTQIPLPVIKEQLFMRDVSRIAPAEAELGLTHEAAFEVGDEIAAQQRPGGFRKGANEKTHASTKKALTQRMTLVKRQDATEWDDWNSYGPANTNFANFYIRGSDKTYCITINDSPKCDCPAKVGQNTNPKKHIIYVLVHILRAPEALIHQRKLLEDEIRALLTQGPNLRPTLNQINNDPTMKDGIAKDKTAQDCPVCYQSLGDEDSVTCVTCGRHAHESCHKKWEHENSGWGPLKCLTCQSIWK</sequence>
<dbReference type="Gene3D" id="3.30.40.10">
    <property type="entry name" value="Zinc/RING finger domain, C3HC4 (zinc finger)"/>
    <property type="match status" value="1"/>
</dbReference>
<evidence type="ECO:0008006" key="4">
    <source>
        <dbReference type="Google" id="ProtNLM"/>
    </source>
</evidence>